<feature type="modified residue" description="N6-(pyridoxal phosphate)lysine" evidence="8 9">
    <location>
        <position position="294"/>
    </location>
</feature>
<reference evidence="12" key="1">
    <citation type="submission" date="2015-07" db="EMBL/GenBank/DDBJ databases">
        <title>Draft genome sequence of Acetobacterium bakii DSM 8293, a potential psychrophilic chemical producer through syngas fermentation.</title>
        <authorList>
            <person name="Song Y."/>
            <person name="Hwang S."/>
            <person name="Cho B.-K."/>
        </authorList>
    </citation>
    <scope>NUCLEOTIDE SEQUENCE [LARGE SCALE GENOMIC DNA]</scope>
    <source>
        <strain evidence="12">DSM 8239</strain>
    </source>
</reference>
<comment type="pathway">
    <text evidence="8">Aminoacyl-tRNA biosynthesis; selenocysteinyl-tRNA(Sec) biosynthesis; selenocysteinyl-tRNA(Sec) from L-seryl-tRNA(Sec) (bacterial route): step 1/1.</text>
</comment>
<comment type="function">
    <text evidence="8">Converts seryl-tRNA(Sec) to selenocysteinyl-tRNA(Sec) required for selenoprotein biosynthesis.</text>
</comment>
<organism evidence="11 12">
    <name type="scientific">Acetobacterium bakii</name>
    <dbReference type="NCBI Taxonomy" id="52689"/>
    <lineage>
        <taxon>Bacteria</taxon>
        <taxon>Bacillati</taxon>
        <taxon>Bacillota</taxon>
        <taxon>Clostridia</taxon>
        <taxon>Eubacteriales</taxon>
        <taxon>Eubacteriaceae</taxon>
        <taxon>Acetobacterium</taxon>
    </lineage>
</organism>
<keyword evidence="4 8" id="KW-0663">Pyridoxal phosphate</keyword>
<dbReference type="GO" id="GO:0001717">
    <property type="term" value="P:conversion of seryl-tRNAsec to selenocys-tRNAsec"/>
    <property type="evidence" value="ECO:0007669"/>
    <property type="project" value="UniProtKB-UniRule"/>
</dbReference>
<dbReference type="UniPathway" id="UPA00906">
    <property type="reaction ID" value="UER00896"/>
</dbReference>
<evidence type="ECO:0000256" key="4">
    <source>
        <dbReference type="ARBA" id="ARBA00022898"/>
    </source>
</evidence>
<evidence type="ECO:0000256" key="3">
    <source>
        <dbReference type="ARBA" id="ARBA00022679"/>
    </source>
</evidence>
<accession>A0A0L6U4L2</accession>
<keyword evidence="3 8" id="KW-0808">Transferase</keyword>
<comment type="cofactor">
    <cofactor evidence="1 8 9">
        <name>pyridoxal 5'-phosphate</name>
        <dbReference type="ChEBI" id="CHEBI:597326"/>
    </cofactor>
</comment>
<dbReference type="NCBIfam" id="TIGR00474">
    <property type="entry name" value="selA"/>
    <property type="match status" value="1"/>
</dbReference>
<keyword evidence="2 8" id="KW-0963">Cytoplasm</keyword>
<dbReference type="GO" id="GO:0004125">
    <property type="term" value="F:L-seryl-tRNA(Sec) selenium transferase activity"/>
    <property type="evidence" value="ECO:0007669"/>
    <property type="project" value="UniProtKB-UniRule"/>
</dbReference>
<dbReference type="EMBL" id="LGYO01000004">
    <property type="protein sequence ID" value="KNZ43438.1"/>
    <property type="molecule type" value="Genomic_DNA"/>
</dbReference>
<dbReference type="InterPro" id="IPR004534">
    <property type="entry name" value="SelA_trans"/>
</dbReference>
<evidence type="ECO:0000259" key="10">
    <source>
        <dbReference type="Pfam" id="PF12390"/>
    </source>
</evidence>
<dbReference type="AlphaFoldDB" id="A0A0L6U4L2"/>
<feature type="domain" description="L-seryl-tRNA selenium transferase N-terminal" evidence="10">
    <location>
        <begin position="6"/>
        <end position="38"/>
    </location>
</feature>
<dbReference type="GO" id="GO:0001514">
    <property type="term" value="P:selenocysteine incorporation"/>
    <property type="evidence" value="ECO:0007669"/>
    <property type="project" value="UniProtKB-UniRule"/>
</dbReference>
<dbReference type="PATRIC" id="fig|52689.4.peg.2324"/>
<dbReference type="Pfam" id="PF12390">
    <property type="entry name" value="Se-cys_synth_N"/>
    <property type="match status" value="1"/>
</dbReference>
<evidence type="ECO:0000256" key="8">
    <source>
        <dbReference type="HAMAP-Rule" id="MF_00423"/>
    </source>
</evidence>
<evidence type="ECO:0000256" key="5">
    <source>
        <dbReference type="ARBA" id="ARBA00022917"/>
    </source>
</evidence>
<dbReference type="HAMAP" id="MF_00423">
    <property type="entry name" value="SelA"/>
    <property type="match status" value="1"/>
</dbReference>
<dbReference type="SUPFAM" id="SSF53383">
    <property type="entry name" value="PLP-dependent transferases"/>
    <property type="match status" value="1"/>
</dbReference>
<sequence>MDMNILKSIPKIDELLKSPQMTRAITNYGKTVVVNCARMITEEKRNAMVTGDRTELIDPEKLVDQIEERIYRESRMSLRPVINATGIILHTNLGRAILSETAAQAVYDIARNYSTLEYNCATGERGSRYSHIDDLLGKLCSCESALVVNNNAAAVLLILNTLAKDQEVIVSRGELVEIGGAFRVPEVMEQSNSILVEVGTTNKTRIRDYEAAIHFEKTAVLLKVHTSNYKIMGFTEDVSLHELAELGRKNDIPVVYDLGSGAFFKAGEYHLSDEPNITDSLNSGIDVISFSGDKLLGGPQAGIIVGKKKYIDMMKKNPLTRAIRVDKMTLAALEATLRLYFDMNLAEKEIPILSKLLISQDELLKKAEQLLALLENIPTLTATIIEDFGQVGGGSMPNQMIPSVCVAVETTLFSVNAIDKQLHQSEIPIIGRINKNRYLLDLRTIESKDLGYIAKELKKIVE</sequence>
<dbReference type="STRING" id="52689.AKG39_01305"/>
<comment type="similarity">
    <text evidence="7 8">Belongs to the SelA family.</text>
</comment>
<dbReference type="PANTHER" id="PTHR32328:SF0">
    <property type="entry name" value="L-SERYL-TRNA(SEC) SELENIUM TRANSFERASE"/>
    <property type="match status" value="1"/>
</dbReference>
<evidence type="ECO:0000256" key="2">
    <source>
        <dbReference type="ARBA" id="ARBA00022490"/>
    </source>
</evidence>
<dbReference type="PANTHER" id="PTHR32328">
    <property type="entry name" value="L-SERYL-TRNA(SEC) SELENIUM TRANSFERASE"/>
    <property type="match status" value="1"/>
</dbReference>
<dbReference type="InterPro" id="IPR015421">
    <property type="entry name" value="PyrdxlP-dep_Trfase_major"/>
</dbReference>
<dbReference type="InterPro" id="IPR015424">
    <property type="entry name" value="PyrdxlP-dep_Trfase"/>
</dbReference>
<evidence type="ECO:0000313" key="11">
    <source>
        <dbReference type="EMBL" id="KNZ43438.1"/>
    </source>
</evidence>
<comment type="caution">
    <text evidence="11">The sequence shown here is derived from an EMBL/GenBank/DDBJ whole genome shotgun (WGS) entry which is preliminary data.</text>
</comment>
<name>A0A0L6U4L2_9FIRM</name>
<dbReference type="Pfam" id="PF03841">
    <property type="entry name" value="SelA"/>
    <property type="match status" value="1"/>
</dbReference>
<comment type="catalytic activity">
    <reaction evidence="8">
        <text>L-seryl-tRNA(Sec) + selenophosphate + H(+) = L-selenocysteinyl-tRNA(Sec) + phosphate</text>
        <dbReference type="Rhea" id="RHEA:22728"/>
        <dbReference type="Rhea" id="RHEA-COMP:9742"/>
        <dbReference type="Rhea" id="RHEA-COMP:9743"/>
        <dbReference type="ChEBI" id="CHEBI:15378"/>
        <dbReference type="ChEBI" id="CHEBI:16144"/>
        <dbReference type="ChEBI" id="CHEBI:43474"/>
        <dbReference type="ChEBI" id="CHEBI:78533"/>
        <dbReference type="ChEBI" id="CHEBI:78573"/>
        <dbReference type="EC" id="2.9.1.1"/>
    </reaction>
</comment>
<evidence type="ECO:0000256" key="9">
    <source>
        <dbReference type="PIRSR" id="PIRSR618319-50"/>
    </source>
</evidence>
<dbReference type="GO" id="GO:0005737">
    <property type="term" value="C:cytoplasm"/>
    <property type="evidence" value="ECO:0007669"/>
    <property type="project" value="UniProtKB-SubCell"/>
</dbReference>
<dbReference type="Proteomes" id="UP000036873">
    <property type="component" value="Unassembled WGS sequence"/>
</dbReference>
<dbReference type="Gene3D" id="3.40.640.10">
    <property type="entry name" value="Type I PLP-dependent aspartate aminotransferase-like (Major domain)"/>
    <property type="match status" value="1"/>
</dbReference>
<gene>
    <name evidence="8" type="primary">selA</name>
    <name evidence="11" type="ORF">AKG39_01305</name>
</gene>
<comment type="subcellular location">
    <subcellularLocation>
        <location evidence="8">Cytoplasm</location>
    </subcellularLocation>
</comment>
<evidence type="ECO:0000313" key="12">
    <source>
        <dbReference type="Proteomes" id="UP000036873"/>
    </source>
</evidence>
<evidence type="ECO:0000256" key="6">
    <source>
        <dbReference type="ARBA" id="ARBA00023266"/>
    </source>
</evidence>
<dbReference type="Gene3D" id="3.90.1150.180">
    <property type="match status" value="1"/>
</dbReference>
<keyword evidence="6 8" id="KW-0711">Selenium</keyword>
<keyword evidence="5 8" id="KW-0648">Protein biosynthesis</keyword>
<evidence type="ECO:0000256" key="1">
    <source>
        <dbReference type="ARBA" id="ARBA00001933"/>
    </source>
</evidence>
<dbReference type="EC" id="2.9.1.1" evidence="8"/>
<dbReference type="InterPro" id="IPR018319">
    <property type="entry name" value="SelA-like"/>
</dbReference>
<dbReference type="InterPro" id="IPR025862">
    <property type="entry name" value="SelA_trans_N_dom"/>
</dbReference>
<evidence type="ECO:0000256" key="7">
    <source>
        <dbReference type="ARBA" id="ARBA00044507"/>
    </source>
</evidence>
<protein>
    <recommendedName>
        <fullName evidence="8">L-seryl-tRNA(Sec) selenium transferase</fullName>
        <ecNumber evidence="8">2.9.1.1</ecNumber>
    </recommendedName>
    <alternativeName>
        <fullName evidence="8">Selenocysteine synthase</fullName>
        <shortName evidence="8">Sec synthase</shortName>
    </alternativeName>
    <alternativeName>
        <fullName evidence="8">Selenocysteinyl-tRNA(Sec) synthase</fullName>
    </alternativeName>
</protein>
<proteinExistence type="inferred from homology"/>
<keyword evidence="12" id="KW-1185">Reference proteome</keyword>